<dbReference type="PROSITE" id="PS51221">
    <property type="entry name" value="TTL"/>
    <property type="match status" value="1"/>
</dbReference>
<name>A0A914YVX3_9BILA</name>
<evidence type="ECO:0000313" key="5">
    <source>
        <dbReference type="WBParaSite" id="PSU_v2.g4133.t1"/>
    </source>
</evidence>
<dbReference type="GO" id="GO:0005737">
    <property type="term" value="C:cytoplasm"/>
    <property type="evidence" value="ECO:0007669"/>
    <property type="project" value="TreeGrafter"/>
</dbReference>
<accession>A0A914YVX3</accession>
<evidence type="ECO:0000313" key="4">
    <source>
        <dbReference type="Proteomes" id="UP000887577"/>
    </source>
</evidence>
<evidence type="ECO:0000256" key="2">
    <source>
        <dbReference type="SAM" id="MobiDB-lite"/>
    </source>
</evidence>
<dbReference type="Proteomes" id="UP000887577">
    <property type="component" value="Unplaced"/>
</dbReference>
<organism evidence="4 5">
    <name type="scientific">Panagrolaimus superbus</name>
    <dbReference type="NCBI Taxonomy" id="310955"/>
    <lineage>
        <taxon>Eukaryota</taxon>
        <taxon>Metazoa</taxon>
        <taxon>Ecdysozoa</taxon>
        <taxon>Nematoda</taxon>
        <taxon>Chromadorea</taxon>
        <taxon>Rhabditida</taxon>
        <taxon>Tylenchina</taxon>
        <taxon>Panagrolaimomorpha</taxon>
        <taxon>Panagrolaimoidea</taxon>
        <taxon>Panagrolaimidae</taxon>
        <taxon>Panagrolaimus</taxon>
    </lineage>
</organism>
<dbReference type="InterPro" id="IPR004344">
    <property type="entry name" value="TTL/TTLL_fam"/>
</dbReference>
<keyword evidence="4" id="KW-1185">Reference proteome</keyword>
<dbReference type="InterPro" id="IPR057954">
    <property type="entry name" value="SET_TTL12"/>
</dbReference>
<sequence>MASESEEVYSYEEFVGIHEGQLKASNVPAHFWPSLYEKLTKQSFDAGEYFEVIAEAPDGDDGTPNSWHVLTIKDIQTEDPNNIWIVDHAWTFKPNKAREVLEQHPSLKQRLVDFFSLGQEQDNNSCSDYVGSESGEVRHSESHHKLQEASGDNRQDVTADNEEDFICTDVKQKDVCEINEILKNLWKVAQTYSVRRRENVEDECDVPVWYIPDEFGGRVQHSDTPTFRMVPFFFAFQRCAYSLLFPIVNCAVGETVTRNFIDHKLSWDQPSWRKHLLLPYEYVDLSEECIQPIQKSLEYFTSGRTPEQLPTKQPSPHERDPEHTLKIYADHAQLIEKLQNVKYEIVDRMEDADVIWSRKHFHDYKQLAEINPNAFINQFPFEGTLTVKDLFAATVQSVQKGPIVDEETLEAKPDWFPLTYNLSLELPQFISYFQRREKKNMDNTYIVKPWNLARGLDMHVTNNISAIIRLAESGPKIVSKYIERPVLFRRQDNSNMVKFDLRYIVLLKSLNPLKIAVYNNFWIRFGINEFNLDILDDTETHFSVHNYTDKAKILQMKCQDFITQLEKLHGVSWPRIEKKVYQTIKDAFTTVSTLDIPRCVAANSQSRSMYGLDLMLHWKNVETKDIGVSFIEANFMPDCERACDYYPDFADTVFRTLFMGDNNDGDKVTFI</sequence>
<dbReference type="GO" id="GO:0019098">
    <property type="term" value="P:reproductive behavior"/>
    <property type="evidence" value="ECO:0007669"/>
    <property type="project" value="UniProtKB-ARBA"/>
</dbReference>
<dbReference type="PANTHER" id="PTHR46088">
    <property type="entry name" value="TUBULIN--TYROSINE LIGASE-LIKE PROTEIN 12"/>
    <property type="match status" value="1"/>
</dbReference>
<comment type="similarity">
    <text evidence="1">Belongs to the tubulin--tyrosine ligase family.</text>
</comment>
<dbReference type="InterPro" id="IPR027749">
    <property type="entry name" value="TTLL12"/>
</dbReference>
<proteinExistence type="inferred from homology"/>
<dbReference type="Pfam" id="PF03133">
    <property type="entry name" value="TTL"/>
    <property type="match status" value="1"/>
</dbReference>
<protein>
    <submittedName>
        <fullName evidence="5">Tubulin--tyrosine ligase-like protein 12</fullName>
    </submittedName>
</protein>
<feature type="domain" description="Tubulin--tyrosine ligase-like protein 12 SET-like" evidence="3">
    <location>
        <begin position="176"/>
        <end position="281"/>
    </location>
</feature>
<dbReference type="WBParaSite" id="PSU_v2.g4133.t1">
    <property type="protein sequence ID" value="PSU_v2.g4133.t1"/>
    <property type="gene ID" value="PSU_v2.g4133"/>
</dbReference>
<evidence type="ECO:0000256" key="1">
    <source>
        <dbReference type="ARBA" id="ARBA00006820"/>
    </source>
</evidence>
<dbReference type="Gene3D" id="3.30.470.20">
    <property type="entry name" value="ATP-grasp fold, B domain"/>
    <property type="match status" value="1"/>
</dbReference>
<dbReference type="AlphaFoldDB" id="A0A914YVX3"/>
<feature type="region of interest" description="Disordered" evidence="2">
    <location>
        <begin position="125"/>
        <end position="157"/>
    </location>
</feature>
<dbReference type="PANTHER" id="PTHR46088:SF1">
    <property type="entry name" value="TUBULIN--TYROSINE LIGASE-LIKE PROTEIN 12"/>
    <property type="match status" value="1"/>
</dbReference>
<feature type="compositionally biased region" description="Basic and acidic residues" evidence="2">
    <location>
        <begin position="135"/>
        <end position="157"/>
    </location>
</feature>
<feature type="domain" description="Tubulin--tyrosine ligase-like protein 12 SET-like" evidence="3">
    <location>
        <begin position="74"/>
        <end position="117"/>
    </location>
</feature>
<reference evidence="5" key="1">
    <citation type="submission" date="2022-11" db="UniProtKB">
        <authorList>
            <consortium name="WormBaseParasite"/>
        </authorList>
    </citation>
    <scope>IDENTIFICATION</scope>
</reference>
<evidence type="ECO:0000259" key="3">
    <source>
        <dbReference type="Pfam" id="PF25556"/>
    </source>
</evidence>
<dbReference type="Pfam" id="PF25556">
    <property type="entry name" value="SET_TTL"/>
    <property type="match status" value="2"/>
</dbReference>